<accession>A0AAV4MZC8</accession>
<dbReference type="EMBL" id="BPLR01002686">
    <property type="protein sequence ID" value="GIX76662.1"/>
    <property type="molecule type" value="Genomic_DNA"/>
</dbReference>
<dbReference type="Proteomes" id="UP001054945">
    <property type="component" value="Unassembled WGS sequence"/>
</dbReference>
<reference evidence="1 2" key="1">
    <citation type="submission" date="2021-06" db="EMBL/GenBank/DDBJ databases">
        <title>Caerostris extrusa draft genome.</title>
        <authorList>
            <person name="Kono N."/>
            <person name="Arakawa K."/>
        </authorList>
    </citation>
    <scope>NUCLEOTIDE SEQUENCE [LARGE SCALE GENOMIC DNA]</scope>
</reference>
<keyword evidence="2" id="KW-1185">Reference proteome</keyword>
<evidence type="ECO:0000313" key="1">
    <source>
        <dbReference type="EMBL" id="GIX76662.1"/>
    </source>
</evidence>
<sequence>MADRGGHVSHALPFTFAVPRLGRRSRTSRMMFLVFQSHSFSFTNGTLIPYAKSAALATQLSKWMHSR</sequence>
<comment type="caution">
    <text evidence="1">The sequence shown here is derived from an EMBL/GenBank/DDBJ whole genome shotgun (WGS) entry which is preliminary data.</text>
</comment>
<organism evidence="1 2">
    <name type="scientific">Caerostris extrusa</name>
    <name type="common">Bark spider</name>
    <name type="synonym">Caerostris bankana</name>
    <dbReference type="NCBI Taxonomy" id="172846"/>
    <lineage>
        <taxon>Eukaryota</taxon>
        <taxon>Metazoa</taxon>
        <taxon>Ecdysozoa</taxon>
        <taxon>Arthropoda</taxon>
        <taxon>Chelicerata</taxon>
        <taxon>Arachnida</taxon>
        <taxon>Araneae</taxon>
        <taxon>Araneomorphae</taxon>
        <taxon>Entelegynae</taxon>
        <taxon>Araneoidea</taxon>
        <taxon>Araneidae</taxon>
        <taxon>Caerostris</taxon>
    </lineage>
</organism>
<protein>
    <submittedName>
        <fullName evidence="1">Uncharacterized protein</fullName>
    </submittedName>
</protein>
<proteinExistence type="predicted"/>
<gene>
    <name evidence="1" type="ORF">CEXT_219271</name>
</gene>
<evidence type="ECO:0000313" key="2">
    <source>
        <dbReference type="Proteomes" id="UP001054945"/>
    </source>
</evidence>
<name>A0AAV4MZC8_CAEEX</name>
<dbReference type="AlphaFoldDB" id="A0AAV4MZC8"/>